<dbReference type="AlphaFoldDB" id="A0A0E0I3J0"/>
<keyword evidence="3" id="KW-0862">Zinc</keyword>
<dbReference type="HOGENOM" id="CLU_084328_1_0_1"/>
<feature type="region of interest" description="Disordered" evidence="4">
    <location>
        <begin position="178"/>
        <end position="219"/>
    </location>
</feature>
<dbReference type="InterPro" id="IPR046349">
    <property type="entry name" value="C1-like_sf"/>
</dbReference>
<dbReference type="Proteomes" id="UP000006591">
    <property type="component" value="Chromosome 7"/>
</dbReference>
<dbReference type="InterPro" id="IPR004146">
    <property type="entry name" value="DC1"/>
</dbReference>
<reference evidence="6" key="2">
    <citation type="submission" date="2018-04" db="EMBL/GenBank/DDBJ databases">
        <title>OnivRS2 (Oryza nivara Reference Sequence Version 2).</title>
        <authorList>
            <person name="Zhang J."/>
            <person name="Kudrna D."/>
            <person name="Lee S."/>
            <person name="Talag J."/>
            <person name="Rajasekar S."/>
            <person name="Welchert J."/>
            <person name="Hsing Y.-I."/>
            <person name="Wing R.A."/>
        </authorList>
    </citation>
    <scope>NUCLEOTIDE SEQUENCE [LARGE SCALE GENOMIC DNA]</scope>
    <source>
        <strain evidence="6">SL10</strain>
    </source>
</reference>
<dbReference type="GO" id="GO:0046872">
    <property type="term" value="F:metal ion binding"/>
    <property type="evidence" value="ECO:0007669"/>
    <property type="project" value="UniProtKB-KW"/>
</dbReference>
<dbReference type="eggNOG" id="ENOG502R3P0">
    <property type="taxonomic scope" value="Eukaryota"/>
</dbReference>
<accession>A0A0E0I3J0</accession>
<sequence length="259" mass="28129">MATDAHITHFAHPQHRLLKTPYSSASRHVCDICEAKLSGLVGYRCNACDFDIHEACADYFKETISFFAHPWHTLTLCRMPPENKGWVCDLCMEHCPPGNFVYRCIQCKFDVHPLCTLLPQTIRSPLHPLHDLNMVPSSGHCNACPERLPVWHYICGPCTSPSYRLHIGCVSGAPSGVGQGSGGTTNQNNSSSRGQGTGNTSSGANQTTSDARNTTAVVERSRSTSVSKFLLKKSFMIAIDLATGGLASPVLDVLQAVLD</sequence>
<dbReference type="Gene3D" id="3.30.60.20">
    <property type="match status" value="1"/>
</dbReference>
<dbReference type="Pfam" id="PF03107">
    <property type="entry name" value="C1_2"/>
    <property type="match status" value="2"/>
</dbReference>
<dbReference type="PANTHER" id="PTHR47841">
    <property type="entry name" value="DIACYLGLYCEROL KINASE THETA-LIKE-RELATED"/>
    <property type="match status" value="1"/>
</dbReference>
<evidence type="ECO:0000256" key="1">
    <source>
        <dbReference type="ARBA" id="ARBA00022723"/>
    </source>
</evidence>
<dbReference type="CDD" id="cd00029">
    <property type="entry name" value="C1"/>
    <property type="match status" value="1"/>
</dbReference>
<dbReference type="PANTHER" id="PTHR47841:SF2">
    <property type="entry name" value="OS07G0609800 PROTEIN"/>
    <property type="match status" value="1"/>
</dbReference>
<keyword evidence="7" id="KW-1185">Reference proteome</keyword>
<reference evidence="6" key="1">
    <citation type="submission" date="2015-04" db="UniProtKB">
        <authorList>
            <consortium name="EnsemblPlants"/>
        </authorList>
    </citation>
    <scope>IDENTIFICATION</scope>
    <source>
        <strain evidence="6">SL10</strain>
    </source>
</reference>
<dbReference type="PROSITE" id="PS50081">
    <property type="entry name" value="ZF_DAG_PE_2"/>
    <property type="match status" value="1"/>
</dbReference>
<protein>
    <recommendedName>
        <fullName evidence="5">Phorbol-ester/DAG-type domain-containing protein</fullName>
    </recommendedName>
</protein>
<dbReference type="InterPro" id="IPR002219">
    <property type="entry name" value="PKC_DAG/PE"/>
</dbReference>
<evidence type="ECO:0000256" key="3">
    <source>
        <dbReference type="ARBA" id="ARBA00022833"/>
    </source>
</evidence>
<dbReference type="Gramene" id="ONIVA07G20430.1">
    <property type="protein sequence ID" value="ONIVA07G20430.1"/>
    <property type="gene ID" value="ONIVA07G20430"/>
</dbReference>
<evidence type="ECO:0000313" key="6">
    <source>
        <dbReference type="EnsemblPlants" id="ONIVA07G20430.1"/>
    </source>
</evidence>
<evidence type="ECO:0000313" key="7">
    <source>
        <dbReference type="Proteomes" id="UP000006591"/>
    </source>
</evidence>
<feature type="compositionally biased region" description="Low complexity" evidence="4">
    <location>
        <begin position="184"/>
        <end position="203"/>
    </location>
</feature>
<dbReference type="EnsemblPlants" id="ONIVA07G20430.1">
    <property type="protein sequence ID" value="ONIVA07G20430.1"/>
    <property type="gene ID" value="ONIVA07G20430"/>
</dbReference>
<keyword evidence="1" id="KW-0479">Metal-binding</keyword>
<evidence type="ECO:0000259" key="5">
    <source>
        <dbReference type="PROSITE" id="PS50081"/>
    </source>
</evidence>
<evidence type="ECO:0000256" key="4">
    <source>
        <dbReference type="SAM" id="MobiDB-lite"/>
    </source>
</evidence>
<name>A0A0E0I3J0_ORYNI</name>
<feature type="compositionally biased region" description="Polar residues" evidence="4">
    <location>
        <begin position="204"/>
        <end position="216"/>
    </location>
</feature>
<keyword evidence="2" id="KW-0677">Repeat</keyword>
<feature type="domain" description="Phorbol-ester/DAG-type" evidence="5">
    <location>
        <begin position="14"/>
        <end position="64"/>
    </location>
</feature>
<dbReference type="OMA" id="CNACPER"/>
<dbReference type="SUPFAM" id="SSF57889">
    <property type="entry name" value="Cysteine-rich domain"/>
    <property type="match status" value="1"/>
</dbReference>
<evidence type="ECO:0000256" key="2">
    <source>
        <dbReference type="ARBA" id="ARBA00022737"/>
    </source>
</evidence>
<proteinExistence type="predicted"/>
<dbReference type="STRING" id="4536.A0A0E0I3J0"/>
<organism evidence="6">
    <name type="scientific">Oryza nivara</name>
    <name type="common">Indian wild rice</name>
    <name type="synonym">Oryza sativa f. spontanea</name>
    <dbReference type="NCBI Taxonomy" id="4536"/>
    <lineage>
        <taxon>Eukaryota</taxon>
        <taxon>Viridiplantae</taxon>
        <taxon>Streptophyta</taxon>
        <taxon>Embryophyta</taxon>
        <taxon>Tracheophyta</taxon>
        <taxon>Spermatophyta</taxon>
        <taxon>Magnoliopsida</taxon>
        <taxon>Liliopsida</taxon>
        <taxon>Poales</taxon>
        <taxon>Poaceae</taxon>
        <taxon>BOP clade</taxon>
        <taxon>Oryzoideae</taxon>
        <taxon>Oryzeae</taxon>
        <taxon>Oryzinae</taxon>
        <taxon>Oryza</taxon>
    </lineage>
</organism>